<dbReference type="InterPro" id="IPR020051">
    <property type="entry name" value="SagB-type_dehydrogenase"/>
</dbReference>
<name>A0A939P6P1_9ACTN</name>
<evidence type="ECO:0000313" key="3">
    <source>
        <dbReference type="Proteomes" id="UP000669179"/>
    </source>
</evidence>
<comment type="caution">
    <text evidence="2">The sequence shown here is derived from an EMBL/GenBank/DDBJ whole genome shotgun (WGS) entry which is preliminary data.</text>
</comment>
<reference evidence="2" key="1">
    <citation type="submission" date="2021-03" db="EMBL/GenBank/DDBJ databases">
        <authorList>
            <person name="Kanchanasin P."/>
            <person name="Saeng-In P."/>
            <person name="Phongsopitanun W."/>
            <person name="Yuki M."/>
            <person name="Kudo T."/>
            <person name="Ohkuma M."/>
            <person name="Tanasupawat S."/>
        </authorList>
    </citation>
    <scope>NUCLEOTIDE SEQUENCE</scope>
    <source>
        <strain evidence="2">GKU 128</strain>
    </source>
</reference>
<protein>
    <submittedName>
        <fullName evidence="2">SagB family peptide dehydrogenase</fullName>
    </submittedName>
</protein>
<keyword evidence="3" id="KW-1185">Reference proteome</keyword>
<gene>
    <name evidence="2" type="ORF">J4573_04285</name>
</gene>
<dbReference type="CDD" id="cd02142">
    <property type="entry name" value="McbC_SagB-like_oxidoreductase"/>
    <property type="match status" value="1"/>
</dbReference>
<dbReference type="Pfam" id="PF00881">
    <property type="entry name" value="Nitroreductase"/>
    <property type="match status" value="1"/>
</dbReference>
<accession>A0A939P6P1</accession>
<dbReference type="GO" id="GO:0016491">
    <property type="term" value="F:oxidoreductase activity"/>
    <property type="evidence" value="ECO:0007669"/>
    <property type="project" value="InterPro"/>
</dbReference>
<organism evidence="2 3">
    <name type="scientific">Actinomadura barringtoniae</name>
    <dbReference type="NCBI Taxonomy" id="1427535"/>
    <lineage>
        <taxon>Bacteria</taxon>
        <taxon>Bacillati</taxon>
        <taxon>Actinomycetota</taxon>
        <taxon>Actinomycetes</taxon>
        <taxon>Streptosporangiales</taxon>
        <taxon>Thermomonosporaceae</taxon>
        <taxon>Actinomadura</taxon>
    </lineage>
</organism>
<dbReference type="InterPro" id="IPR000415">
    <property type="entry name" value="Nitroreductase-like"/>
</dbReference>
<dbReference type="AlphaFoldDB" id="A0A939P6P1"/>
<dbReference type="SUPFAM" id="SSF55469">
    <property type="entry name" value="FMN-dependent nitroreductase-like"/>
    <property type="match status" value="1"/>
</dbReference>
<proteinExistence type="predicted"/>
<sequence length="315" mass="34206">MSDPETWTDPFQRAILANSLISVDRAFESTGFRTAATRYRAGTTSAQDQLADLFLLNTGIERHDHEAQASVRGYFIDSGLTMLSHNGREAIDAVVRVPLPDPSPLDASLADCLRRRRSRRRFSGGSVGRADLSALLWAAAGITARARVEVPGSDDTVEMLWRTAPSPGGLYGVDLHVAAANVEGLERGLYRFDPRGGALWLVDGEAAMERALEACCFSEEMISVSQAGAALFLCGRPPKLYRKYGDRGLRYLFLEAGEIVQNVHLAVTALGLGDVETAGFYDQEVNEALGLDGLTATLVHTVVVGVLEEHRDRTE</sequence>
<dbReference type="EMBL" id="JAGEOJ010000002">
    <property type="protein sequence ID" value="MBO2446295.1"/>
    <property type="molecule type" value="Genomic_DNA"/>
</dbReference>
<evidence type="ECO:0000259" key="1">
    <source>
        <dbReference type="Pfam" id="PF00881"/>
    </source>
</evidence>
<dbReference type="RefSeq" id="WP_208253910.1">
    <property type="nucleotide sequence ID" value="NZ_JAGEOJ010000002.1"/>
</dbReference>
<dbReference type="Gene3D" id="3.40.109.10">
    <property type="entry name" value="NADH Oxidase"/>
    <property type="match status" value="1"/>
</dbReference>
<dbReference type="Proteomes" id="UP000669179">
    <property type="component" value="Unassembled WGS sequence"/>
</dbReference>
<evidence type="ECO:0000313" key="2">
    <source>
        <dbReference type="EMBL" id="MBO2446295.1"/>
    </source>
</evidence>
<dbReference type="PANTHER" id="PTHR43745:SF2">
    <property type="entry name" value="NITROREDUCTASE MJ1384-RELATED"/>
    <property type="match status" value="1"/>
</dbReference>
<dbReference type="NCBIfam" id="TIGR03605">
    <property type="entry name" value="antibiot_sagB"/>
    <property type="match status" value="1"/>
</dbReference>
<dbReference type="InterPro" id="IPR029479">
    <property type="entry name" value="Nitroreductase"/>
</dbReference>
<dbReference type="PANTHER" id="PTHR43745">
    <property type="entry name" value="NITROREDUCTASE MJ1384-RELATED"/>
    <property type="match status" value="1"/>
</dbReference>
<dbReference type="InterPro" id="IPR052544">
    <property type="entry name" value="Bacteriocin_Proc_Enz"/>
</dbReference>
<feature type="domain" description="Nitroreductase" evidence="1">
    <location>
        <begin position="113"/>
        <end position="305"/>
    </location>
</feature>